<feature type="domain" description="SCAN box" evidence="2">
    <location>
        <begin position="105"/>
        <end position="183"/>
    </location>
</feature>
<dbReference type="Ensembl" id="ENSVKKT00000002954.1">
    <property type="protein sequence ID" value="ENSVKKP00000002877.1"/>
    <property type="gene ID" value="ENSVKKG00000002249.1"/>
</dbReference>
<evidence type="ECO:0000256" key="1">
    <source>
        <dbReference type="ARBA" id="ARBA00023242"/>
    </source>
</evidence>
<dbReference type="AlphaFoldDB" id="A0A8D2ISE2"/>
<dbReference type="InterPro" id="IPR050916">
    <property type="entry name" value="SCAN-C2H2_zinc_finger"/>
</dbReference>
<evidence type="ECO:0000259" key="2">
    <source>
        <dbReference type="PROSITE" id="PS50804"/>
    </source>
</evidence>
<dbReference type="InterPro" id="IPR003309">
    <property type="entry name" value="SCAN_dom"/>
</dbReference>
<reference evidence="3" key="2">
    <citation type="submission" date="2025-09" db="UniProtKB">
        <authorList>
            <consortium name="Ensembl"/>
        </authorList>
    </citation>
    <scope>IDENTIFICATION</scope>
</reference>
<dbReference type="PROSITE" id="PS50804">
    <property type="entry name" value="SCAN_BOX"/>
    <property type="match status" value="1"/>
</dbReference>
<dbReference type="Gene3D" id="1.10.4020.10">
    <property type="entry name" value="DNA breaking-rejoining enzymes"/>
    <property type="match status" value="1"/>
</dbReference>
<evidence type="ECO:0000313" key="4">
    <source>
        <dbReference type="Proteomes" id="UP000694545"/>
    </source>
</evidence>
<dbReference type="PANTHER" id="PTHR45935">
    <property type="entry name" value="PROTEIN ZBED8-RELATED"/>
    <property type="match status" value="1"/>
</dbReference>
<dbReference type="CDD" id="cd07936">
    <property type="entry name" value="SCAN"/>
    <property type="match status" value="1"/>
</dbReference>
<organism evidence="3 4">
    <name type="scientific">Varanus komodoensis</name>
    <name type="common">Komodo dragon</name>
    <dbReference type="NCBI Taxonomy" id="61221"/>
    <lineage>
        <taxon>Eukaryota</taxon>
        <taxon>Metazoa</taxon>
        <taxon>Chordata</taxon>
        <taxon>Craniata</taxon>
        <taxon>Vertebrata</taxon>
        <taxon>Euteleostomi</taxon>
        <taxon>Lepidosauria</taxon>
        <taxon>Squamata</taxon>
        <taxon>Bifurcata</taxon>
        <taxon>Unidentata</taxon>
        <taxon>Episquamata</taxon>
        <taxon>Toxicofera</taxon>
        <taxon>Anguimorpha</taxon>
        <taxon>Paleoanguimorpha</taxon>
        <taxon>Varanoidea</taxon>
        <taxon>Varanidae</taxon>
        <taxon>Varanus</taxon>
    </lineage>
</organism>
<sequence>MAKTIRSLCHIASEAPFEEFLKAMQAAPSEPSCSPAKPPLDRFQRSAVRAHRHHHRPSRGGGVTGAPLGLRGEAKWARGNLSARGSKGPSRKIKAALLERPEMQRQRFRMFRFEEAKGPREVCRQLRELCHYWLKPESHTKEEILELVILEQFLTVLPQEIQSCIREDEPETCAQAVALVEGLLLKQQRGPRGRGPRQVRRQG</sequence>
<keyword evidence="4" id="KW-1185">Reference proteome</keyword>
<evidence type="ECO:0000313" key="3">
    <source>
        <dbReference type="Ensembl" id="ENSVKKP00000002877.1"/>
    </source>
</evidence>
<protein>
    <recommendedName>
        <fullName evidence="2">SCAN box domain-containing protein</fullName>
    </recommendedName>
</protein>
<name>A0A8D2ISE2_VARKO</name>
<proteinExistence type="predicted"/>
<dbReference type="SUPFAM" id="SSF47353">
    <property type="entry name" value="Retrovirus capsid dimerization domain-like"/>
    <property type="match status" value="1"/>
</dbReference>
<dbReference type="Pfam" id="PF02023">
    <property type="entry name" value="SCAN"/>
    <property type="match status" value="1"/>
</dbReference>
<keyword evidence="1" id="KW-0539">Nucleus</keyword>
<dbReference type="OMA" id="LCHIASE"/>
<dbReference type="InterPro" id="IPR038269">
    <property type="entry name" value="SCAN_sf"/>
</dbReference>
<dbReference type="SMART" id="SM00431">
    <property type="entry name" value="SCAN"/>
    <property type="match status" value="1"/>
</dbReference>
<accession>A0A8D2ISE2</accession>
<reference evidence="3" key="1">
    <citation type="submission" date="2025-08" db="UniProtKB">
        <authorList>
            <consortium name="Ensembl"/>
        </authorList>
    </citation>
    <scope>IDENTIFICATION</scope>
</reference>
<dbReference type="PANTHER" id="PTHR45935:SF15">
    <property type="entry name" value="SCAN BOX DOMAIN-CONTAINING PROTEIN"/>
    <property type="match status" value="1"/>
</dbReference>
<dbReference type="Proteomes" id="UP000694545">
    <property type="component" value="Unplaced"/>
</dbReference>